<name>A0A450ZJG7_9GAMM</name>
<evidence type="ECO:0000313" key="1">
    <source>
        <dbReference type="EMBL" id="VFK53955.1"/>
    </source>
</evidence>
<protein>
    <submittedName>
        <fullName evidence="1">Uncharacterized protein</fullName>
    </submittedName>
</protein>
<dbReference type="EMBL" id="CAADFY010000034">
    <property type="protein sequence ID" value="VFK53955.1"/>
    <property type="molecule type" value="Genomic_DNA"/>
</dbReference>
<sequence length="98" mass="11258">MLDAIAGDIIDSVYEYDWNNIKTKAFELFSEAPFFTDDSVLTIALANAIIRKGDYGQMMSQYYNRYPHTGYGDSFQCSQRIDVVRYGLHDELLKLKGN</sequence>
<dbReference type="AlphaFoldDB" id="A0A450ZJG7"/>
<dbReference type="EMBL" id="CAADFV010000035">
    <property type="protein sequence ID" value="VFK55960.1"/>
    <property type="molecule type" value="Genomic_DNA"/>
</dbReference>
<reference evidence="1" key="1">
    <citation type="submission" date="2019-02" db="EMBL/GenBank/DDBJ databases">
        <authorList>
            <person name="Gruber-Vodicka R. H."/>
            <person name="Seah K. B. B."/>
        </authorList>
    </citation>
    <scope>NUCLEOTIDE SEQUENCE</scope>
    <source>
        <strain evidence="2">BECK_BY2</strain>
        <strain evidence="1">BECK_BY3</strain>
    </source>
</reference>
<evidence type="ECO:0000313" key="2">
    <source>
        <dbReference type="EMBL" id="VFK55960.1"/>
    </source>
</evidence>
<organism evidence="1">
    <name type="scientific">Candidatus Kentrum sp. TUN</name>
    <dbReference type="NCBI Taxonomy" id="2126343"/>
    <lineage>
        <taxon>Bacteria</taxon>
        <taxon>Pseudomonadati</taxon>
        <taxon>Pseudomonadota</taxon>
        <taxon>Gammaproteobacteria</taxon>
        <taxon>Candidatus Kentrum</taxon>
    </lineage>
</organism>
<proteinExistence type="predicted"/>
<gene>
    <name evidence="2" type="ORF">BECKTUN1418E_GA0071001_103511</name>
    <name evidence="1" type="ORF">BECKTUN1418F_GA0071002_103412</name>
</gene>
<accession>A0A450ZJG7</accession>